<dbReference type="RefSeq" id="WP_251937544.1">
    <property type="nucleotide sequence ID" value="NZ_CP098747.1"/>
</dbReference>
<feature type="transmembrane region" description="Helical" evidence="8">
    <location>
        <begin position="403"/>
        <end position="426"/>
    </location>
</feature>
<dbReference type="InterPro" id="IPR004638">
    <property type="entry name" value="EmrB-like"/>
</dbReference>
<dbReference type="Pfam" id="PF07690">
    <property type="entry name" value="MFS_1"/>
    <property type="match status" value="1"/>
</dbReference>
<evidence type="ECO:0000256" key="4">
    <source>
        <dbReference type="ARBA" id="ARBA00022475"/>
    </source>
</evidence>
<keyword evidence="4" id="KW-1003">Cell membrane</keyword>
<dbReference type="PANTHER" id="PTHR42718">
    <property type="entry name" value="MAJOR FACILITATOR SUPERFAMILY MULTIDRUG TRANSPORTER MFSC"/>
    <property type="match status" value="1"/>
</dbReference>
<evidence type="ECO:0000256" key="6">
    <source>
        <dbReference type="ARBA" id="ARBA00022989"/>
    </source>
</evidence>
<dbReference type="Gene3D" id="1.20.1720.10">
    <property type="entry name" value="Multidrug resistance protein D"/>
    <property type="match status" value="1"/>
</dbReference>
<dbReference type="Proteomes" id="UP001056291">
    <property type="component" value="Chromosome"/>
</dbReference>
<feature type="transmembrane region" description="Helical" evidence="8">
    <location>
        <begin position="21"/>
        <end position="46"/>
    </location>
</feature>
<feature type="transmembrane region" description="Helical" evidence="8">
    <location>
        <begin position="206"/>
        <end position="225"/>
    </location>
</feature>
<feature type="transmembrane region" description="Helical" evidence="8">
    <location>
        <begin position="461"/>
        <end position="480"/>
    </location>
</feature>
<feature type="transmembrane region" description="Helical" evidence="8">
    <location>
        <begin position="237"/>
        <end position="254"/>
    </location>
</feature>
<evidence type="ECO:0000256" key="7">
    <source>
        <dbReference type="ARBA" id="ARBA00023136"/>
    </source>
</evidence>
<feature type="transmembrane region" description="Helical" evidence="8">
    <location>
        <begin position="340"/>
        <end position="357"/>
    </location>
</feature>
<feature type="transmembrane region" description="Helical" evidence="8">
    <location>
        <begin position="85"/>
        <end position="104"/>
    </location>
</feature>
<feature type="transmembrane region" description="Helical" evidence="8">
    <location>
        <begin position="274"/>
        <end position="298"/>
    </location>
</feature>
<sequence>MISRNQLLEEKYGAKFKWFAVLAVIIGLMASILSSTMINVALTNIMAEYRITQASAQWMSTGFLSATTICMLSTAWLLKNYGARAAFMLATALFFSGCMLGQFAPNFNLLIFSRLLQGAGAGILQPLSMALVFLLFPANRRGTAIGIFSMVVVLGPAVGPTIGGVITDSLDWHYTFTAGLPLTIFAGILGWIFLPDRTEIGARSRFNFISFGFVSVAVSCFLIGLSNSQFYDIGDTLVAPFLAISLIALTIFILRDARSQAPLLRLQMFRNLYFTSTVLIGAITSAGMFSSIYMVPLFARTVLNASATDAGLMLLPGGLALAAVSPLVGRMVDRMPPHRLLFTGIVLFFISSIGISFSDQFSGFWLVAGWIILSRTALGFILPSNSTLSLSSMPPEHVPQASGALNFCRMLGGTAGVNVIAVLITARSNHYETDLMEIGAADVITYDEYLTATSSTFQDCFLIAGIFFALALIPACYISWQSSIKKGPVQ</sequence>
<evidence type="ECO:0000256" key="2">
    <source>
        <dbReference type="ARBA" id="ARBA00008537"/>
    </source>
</evidence>
<feature type="transmembrane region" description="Helical" evidence="8">
    <location>
        <begin position="116"/>
        <end position="136"/>
    </location>
</feature>
<organism evidence="10 11">
    <name type="scientific">Sneathiella marina</name>
    <dbReference type="NCBI Taxonomy" id="2950108"/>
    <lineage>
        <taxon>Bacteria</taxon>
        <taxon>Pseudomonadati</taxon>
        <taxon>Pseudomonadota</taxon>
        <taxon>Alphaproteobacteria</taxon>
        <taxon>Sneathiellales</taxon>
        <taxon>Sneathiellaceae</taxon>
        <taxon>Sneathiella</taxon>
    </lineage>
</organism>
<dbReference type="SUPFAM" id="SSF103473">
    <property type="entry name" value="MFS general substrate transporter"/>
    <property type="match status" value="1"/>
</dbReference>
<gene>
    <name evidence="10" type="ORF">NBZ79_08700</name>
</gene>
<dbReference type="Gene3D" id="1.20.1250.20">
    <property type="entry name" value="MFS general substrate transporter like domains"/>
    <property type="match status" value="1"/>
</dbReference>
<dbReference type="InterPro" id="IPR020846">
    <property type="entry name" value="MFS_dom"/>
</dbReference>
<keyword evidence="6 8" id="KW-1133">Transmembrane helix</keyword>
<dbReference type="InterPro" id="IPR011701">
    <property type="entry name" value="MFS"/>
</dbReference>
<accession>A0ABY4W7A7</accession>
<proteinExistence type="inferred from homology"/>
<keyword evidence="5 8" id="KW-0812">Transmembrane</keyword>
<evidence type="ECO:0000256" key="8">
    <source>
        <dbReference type="SAM" id="Phobius"/>
    </source>
</evidence>
<evidence type="ECO:0000259" key="9">
    <source>
        <dbReference type="PROSITE" id="PS50850"/>
    </source>
</evidence>
<keyword evidence="3" id="KW-0813">Transport</keyword>
<evidence type="ECO:0000256" key="1">
    <source>
        <dbReference type="ARBA" id="ARBA00004651"/>
    </source>
</evidence>
<dbReference type="PROSITE" id="PS50850">
    <property type="entry name" value="MFS"/>
    <property type="match status" value="1"/>
</dbReference>
<dbReference type="PRINTS" id="PR01036">
    <property type="entry name" value="TCRTETB"/>
</dbReference>
<dbReference type="InterPro" id="IPR036259">
    <property type="entry name" value="MFS_trans_sf"/>
</dbReference>
<feature type="transmembrane region" description="Helical" evidence="8">
    <location>
        <begin position="143"/>
        <end position="166"/>
    </location>
</feature>
<dbReference type="NCBIfam" id="TIGR00711">
    <property type="entry name" value="efflux_EmrB"/>
    <property type="match status" value="1"/>
</dbReference>
<name>A0ABY4W7A7_9PROT</name>
<feature type="transmembrane region" description="Helical" evidence="8">
    <location>
        <begin position="310"/>
        <end position="328"/>
    </location>
</feature>
<keyword evidence="7 8" id="KW-0472">Membrane</keyword>
<feature type="transmembrane region" description="Helical" evidence="8">
    <location>
        <begin position="172"/>
        <end position="194"/>
    </location>
</feature>
<feature type="transmembrane region" description="Helical" evidence="8">
    <location>
        <begin position="363"/>
        <end position="382"/>
    </location>
</feature>
<keyword evidence="11" id="KW-1185">Reference proteome</keyword>
<dbReference type="EMBL" id="CP098747">
    <property type="protein sequence ID" value="USG63057.1"/>
    <property type="molecule type" value="Genomic_DNA"/>
</dbReference>
<dbReference type="PANTHER" id="PTHR42718:SF9">
    <property type="entry name" value="MAJOR FACILITATOR SUPERFAMILY MULTIDRUG TRANSPORTER MFSC"/>
    <property type="match status" value="1"/>
</dbReference>
<comment type="subcellular location">
    <subcellularLocation>
        <location evidence="1">Cell membrane</location>
        <topology evidence="1">Multi-pass membrane protein</topology>
    </subcellularLocation>
</comment>
<feature type="transmembrane region" description="Helical" evidence="8">
    <location>
        <begin position="58"/>
        <end position="78"/>
    </location>
</feature>
<protein>
    <submittedName>
        <fullName evidence="10">DHA2 family efflux MFS transporter permease subunit</fullName>
    </submittedName>
</protein>
<evidence type="ECO:0000313" key="10">
    <source>
        <dbReference type="EMBL" id="USG63057.1"/>
    </source>
</evidence>
<evidence type="ECO:0000313" key="11">
    <source>
        <dbReference type="Proteomes" id="UP001056291"/>
    </source>
</evidence>
<feature type="domain" description="Major facilitator superfamily (MFS) profile" evidence="9">
    <location>
        <begin position="20"/>
        <end position="483"/>
    </location>
</feature>
<comment type="similarity">
    <text evidence="2">Belongs to the major facilitator superfamily. EmrB family.</text>
</comment>
<evidence type="ECO:0000256" key="3">
    <source>
        <dbReference type="ARBA" id="ARBA00022448"/>
    </source>
</evidence>
<reference evidence="10" key="1">
    <citation type="submission" date="2022-06" db="EMBL/GenBank/DDBJ databases">
        <title>Sneathiella actinostolidae sp. nov., isolated from a sea anemonein the Western Pacific Ocean.</title>
        <authorList>
            <person name="Wei M.J."/>
        </authorList>
    </citation>
    <scope>NUCLEOTIDE SEQUENCE</scope>
    <source>
        <strain evidence="10">PHK-P5</strain>
    </source>
</reference>
<evidence type="ECO:0000256" key="5">
    <source>
        <dbReference type="ARBA" id="ARBA00022692"/>
    </source>
</evidence>